<comment type="caution">
    <text evidence="7">The sequence shown here is derived from an EMBL/GenBank/DDBJ whole genome shotgun (WGS) entry which is preliminary data.</text>
</comment>
<keyword evidence="4" id="KW-0408">Iron</keyword>
<dbReference type="PANTHER" id="PTHR43409">
    <property type="entry name" value="ANAEROBIC MAGNESIUM-PROTOPORPHYRIN IX MONOMETHYL ESTER CYCLASE-RELATED"/>
    <property type="match status" value="1"/>
</dbReference>
<dbReference type="InterPro" id="IPR023984">
    <property type="entry name" value="rSAM_ocin_1"/>
</dbReference>
<evidence type="ECO:0000313" key="8">
    <source>
        <dbReference type="Proteomes" id="UP001368500"/>
    </source>
</evidence>
<keyword evidence="8" id="KW-1185">Reference proteome</keyword>
<evidence type="ECO:0000259" key="6">
    <source>
        <dbReference type="SMART" id="SM00729"/>
    </source>
</evidence>
<dbReference type="SFLD" id="SFLDS00029">
    <property type="entry name" value="Radical_SAM"/>
    <property type="match status" value="1"/>
</dbReference>
<dbReference type="InterPro" id="IPR006638">
    <property type="entry name" value="Elp3/MiaA/NifB-like_rSAM"/>
</dbReference>
<evidence type="ECO:0000256" key="2">
    <source>
        <dbReference type="ARBA" id="ARBA00022691"/>
    </source>
</evidence>
<dbReference type="SUPFAM" id="SSF102114">
    <property type="entry name" value="Radical SAM enzymes"/>
    <property type="match status" value="1"/>
</dbReference>
<dbReference type="EMBL" id="JBBUTF010000011">
    <property type="protein sequence ID" value="MEK8026817.1"/>
    <property type="molecule type" value="Genomic_DNA"/>
</dbReference>
<protein>
    <submittedName>
        <fullName evidence="7">RiPP maturation radical SAM C-methyltransferase</fullName>
    </submittedName>
</protein>
<dbReference type="Gene3D" id="3.80.30.20">
    <property type="entry name" value="tm_1862 like domain"/>
    <property type="match status" value="1"/>
</dbReference>
<reference evidence="7 8" key="1">
    <citation type="submission" date="2024-04" db="EMBL/GenBank/DDBJ databases">
        <title>Novel species of the genus Ideonella isolated from streams.</title>
        <authorList>
            <person name="Lu H."/>
        </authorList>
    </citation>
    <scope>NUCLEOTIDE SEQUENCE [LARGE SCALE GENOMIC DNA]</scope>
    <source>
        <strain evidence="7 8">BYS139W</strain>
    </source>
</reference>
<evidence type="ECO:0000313" key="7">
    <source>
        <dbReference type="EMBL" id="MEK8026817.1"/>
    </source>
</evidence>
<evidence type="ECO:0000256" key="3">
    <source>
        <dbReference type="ARBA" id="ARBA00022723"/>
    </source>
</evidence>
<dbReference type="InterPro" id="IPR023404">
    <property type="entry name" value="rSAM_horseshoe"/>
</dbReference>
<keyword evidence="3" id="KW-0479">Metal-binding</keyword>
<dbReference type="NCBIfam" id="TIGR03975">
    <property type="entry name" value="rSAM_ocin_1"/>
    <property type="match status" value="1"/>
</dbReference>
<evidence type="ECO:0000256" key="1">
    <source>
        <dbReference type="ARBA" id="ARBA00001966"/>
    </source>
</evidence>
<dbReference type="Proteomes" id="UP001368500">
    <property type="component" value="Unassembled WGS sequence"/>
</dbReference>
<accession>A0ABU9BA83</accession>
<sequence>MARIVIVNLPFASARRPSLQAGLLKGLAERAGWTCHTLHLNLDFAVLVGRERYELLCQHRGVQLSDWLFSVAAFGADAPDPQACLLDELAPAFLDELQALGIDDACAWLLRLRDVLVPAYLQACTAAVLALDAPVVAFTSTFQQNTPAFALADRLKAAADGLTTLFGGANFDDVMGLEYVRSVPAVDYAAIGEADISFPLWLQAMASGGDAGAVPGIASRRPDGSVRHTPSQGPFERLDELPLPDYDEYFSRAERLGFFDGQAGRAVDLPVEGARGCWWGEKHHCVFCGLNAGSMRFRSKSPQRFLDEVSSLSRRYRSFHVETVDNIIDMSYFQTVLPEMERLGASWNVFYEVKSNLKPEQIAALARAGIRRIQPGIESLSSPVLKLMRKGVRAIHNVNLLRWCRHHGIRVSWNLLWGFPGEQEAHYAEQLALLPRLRHLQPPDGCGRLWMERFSPLYTQRELLGVTDVRPTASYAQVYPRSIDLSRSAYFFDYRVEGALHDSVFEPLAEAVEHWRAAQRGPDVPRLHALSAPGHLRLTDLRDPGRSGMYELDGDLATIYQAFMAQPTSIEAAARATGLAAARIDEAVAAFDEQGLMMREDTLALALALPQRAAT</sequence>
<dbReference type="PANTHER" id="PTHR43409:SF7">
    <property type="entry name" value="BLL1977 PROTEIN"/>
    <property type="match status" value="1"/>
</dbReference>
<dbReference type="SMART" id="SM00729">
    <property type="entry name" value="Elp3"/>
    <property type="match status" value="1"/>
</dbReference>
<dbReference type="SFLD" id="SFLDF00324">
    <property type="entry name" value="bacteriocin_maturation"/>
    <property type="match status" value="1"/>
</dbReference>
<dbReference type="SFLD" id="SFLDG01082">
    <property type="entry name" value="B12-binding_domain_containing"/>
    <property type="match status" value="1"/>
</dbReference>
<name>A0ABU9BA83_9BURK</name>
<comment type="cofactor">
    <cofactor evidence="1">
        <name>[4Fe-4S] cluster</name>
        <dbReference type="ChEBI" id="CHEBI:49883"/>
    </cofactor>
</comment>
<proteinExistence type="predicted"/>
<dbReference type="InterPro" id="IPR058240">
    <property type="entry name" value="rSAM_sf"/>
</dbReference>
<organism evidence="7 8">
    <name type="scientific">Pseudaquabacterium rugosum</name>
    <dbReference type="NCBI Taxonomy" id="2984194"/>
    <lineage>
        <taxon>Bacteria</taxon>
        <taxon>Pseudomonadati</taxon>
        <taxon>Pseudomonadota</taxon>
        <taxon>Betaproteobacteria</taxon>
        <taxon>Burkholderiales</taxon>
        <taxon>Sphaerotilaceae</taxon>
        <taxon>Pseudaquabacterium</taxon>
    </lineage>
</organism>
<dbReference type="RefSeq" id="WP_341374602.1">
    <property type="nucleotide sequence ID" value="NZ_JBBUTF010000011.1"/>
</dbReference>
<evidence type="ECO:0000256" key="5">
    <source>
        <dbReference type="ARBA" id="ARBA00023014"/>
    </source>
</evidence>
<feature type="domain" description="Elp3/MiaA/NifB-like radical SAM core" evidence="6">
    <location>
        <begin position="267"/>
        <end position="477"/>
    </location>
</feature>
<gene>
    <name evidence="7" type="ORF">AACH11_12675</name>
</gene>
<dbReference type="Pfam" id="PF04055">
    <property type="entry name" value="Radical_SAM"/>
    <property type="match status" value="1"/>
</dbReference>
<evidence type="ECO:0000256" key="4">
    <source>
        <dbReference type="ARBA" id="ARBA00023004"/>
    </source>
</evidence>
<keyword evidence="5" id="KW-0411">Iron-sulfur</keyword>
<keyword evidence="2" id="KW-0949">S-adenosyl-L-methionine</keyword>
<dbReference type="InterPro" id="IPR007197">
    <property type="entry name" value="rSAM"/>
</dbReference>
<dbReference type="InterPro" id="IPR051198">
    <property type="entry name" value="BchE-like"/>
</dbReference>